<accession>A0A644Z665</accession>
<reference evidence="1" key="1">
    <citation type="submission" date="2019-08" db="EMBL/GenBank/DDBJ databases">
        <authorList>
            <person name="Kucharzyk K."/>
            <person name="Murdoch R.W."/>
            <person name="Higgins S."/>
            <person name="Loffler F."/>
        </authorList>
    </citation>
    <scope>NUCLEOTIDE SEQUENCE</scope>
</reference>
<gene>
    <name evidence="1" type="ORF">SDC9_82897</name>
</gene>
<organism evidence="1">
    <name type="scientific">bioreactor metagenome</name>
    <dbReference type="NCBI Taxonomy" id="1076179"/>
    <lineage>
        <taxon>unclassified sequences</taxon>
        <taxon>metagenomes</taxon>
        <taxon>ecological metagenomes</taxon>
    </lineage>
</organism>
<proteinExistence type="predicted"/>
<evidence type="ECO:0000313" key="1">
    <source>
        <dbReference type="EMBL" id="MPM36302.1"/>
    </source>
</evidence>
<dbReference type="AlphaFoldDB" id="A0A644Z665"/>
<comment type="caution">
    <text evidence="1">The sequence shown here is derived from an EMBL/GenBank/DDBJ whole genome shotgun (WGS) entry which is preliminary data.</text>
</comment>
<protein>
    <submittedName>
        <fullName evidence="1">Uncharacterized protein</fullName>
    </submittedName>
</protein>
<sequence>MREADDAYVKIRRYIYQNHNKVNFASIIENTGVSEKMLCCLIDQGRVTIDGGNVRRARCKACGAETEGDVICEKCRKKLVSENLLTSTAENKDCNYAGRKITPLHLK</sequence>
<dbReference type="EMBL" id="VSSQ01007563">
    <property type="protein sequence ID" value="MPM36302.1"/>
    <property type="molecule type" value="Genomic_DNA"/>
</dbReference>
<name>A0A644Z665_9ZZZZ</name>